<proteinExistence type="inferred from homology"/>
<keyword evidence="5" id="KW-1185">Reference proteome</keyword>
<dbReference type="InterPro" id="IPR016163">
    <property type="entry name" value="Ald_DH_C"/>
</dbReference>
<accession>A0ABW5NTY5</accession>
<evidence type="ECO:0000256" key="1">
    <source>
        <dbReference type="ARBA" id="ARBA00009986"/>
    </source>
</evidence>
<dbReference type="SUPFAM" id="SSF53720">
    <property type="entry name" value="ALDH-like"/>
    <property type="match status" value="1"/>
</dbReference>
<protein>
    <submittedName>
        <fullName evidence="4">Aldehyde dehydrogenase family protein</fullName>
    </submittedName>
</protein>
<sequence length="544" mass="60265">MQTTTDLQNAFPYEKDIPESIKLSEPLHQKRILINGEFINWTGPVHTVYSQIFVKKDGQEAAPLEIGSYPLATEKEAEMALKAALQSHDYGRGEWPSMGAEGRIKAMQGFTKGLKEHREEIVKLIVWEIAKSVADAEKEFDRTIEYIEETIKTVKQIHNESSMFKVTNGFIGQMKKLPYGVVLCMGPFNYPLNETFTMLIPALINGNSVLFKPPKYGTLLFNPLLDLFKEHFPKGVVNTVYGRGRDIVPYLLQSGQVDVLALIGSSRVADSLKKMHPKSNRLHAVLGLDAKNAAVVLPDADLEATIKEVIIGTLSFNGQRCTALKILFVHADIVDKFNTMLAAAIDKLSLGMPWDKGVSITPLAEPEKPGYLKECIDDAIAKGAKIINAADGGGNLGHSLMKPAMLYPVNRDMKIYWEEQFGPVIPVVAFDDPMAPVDYITESRFGMQASIFSEDPQKISFYIDQMIGQLGRININAQSQRGPDTFPFNGRKDSAENTLSVSEALSAFSVDSVIVTKQTPSNEALLHEILVSESSKRLNNKVIF</sequence>
<dbReference type="PANTHER" id="PTHR43353">
    <property type="entry name" value="SUCCINATE-SEMIALDEHYDE DEHYDROGENASE, MITOCHONDRIAL"/>
    <property type="match status" value="1"/>
</dbReference>
<dbReference type="InterPro" id="IPR015590">
    <property type="entry name" value="Aldehyde_DH_dom"/>
</dbReference>
<feature type="domain" description="Aldehyde dehydrogenase" evidence="3">
    <location>
        <begin position="65"/>
        <end position="509"/>
    </location>
</feature>
<evidence type="ECO:0000259" key="3">
    <source>
        <dbReference type="Pfam" id="PF00171"/>
    </source>
</evidence>
<evidence type="ECO:0000313" key="5">
    <source>
        <dbReference type="Proteomes" id="UP001597480"/>
    </source>
</evidence>
<dbReference type="InterPro" id="IPR050740">
    <property type="entry name" value="Aldehyde_DH_Superfamily"/>
</dbReference>
<dbReference type="PANTHER" id="PTHR43353:SF5">
    <property type="entry name" value="SUCCINATE-SEMIALDEHYDE DEHYDROGENASE, MITOCHONDRIAL"/>
    <property type="match status" value="1"/>
</dbReference>
<dbReference type="Proteomes" id="UP001597480">
    <property type="component" value="Unassembled WGS sequence"/>
</dbReference>
<reference evidence="5" key="1">
    <citation type="journal article" date="2019" name="Int. J. Syst. Evol. Microbiol.">
        <title>The Global Catalogue of Microorganisms (GCM) 10K type strain sequencing project: providing services to taxonomists for standard genome sequencing and annotation.</title>
        <authorList>
            <consortium name="The Broad Institute Genomics Platform"/>
            <consortium name="The Broad Institute Genome Sequencing Center for Infectious Disease"/>
            <person name="Wu L."/>
            <person name="Ma J."/>
        </authorList>
    </citation>
    <scope>NUCLEOTIDE SEQUENCE [LARGE SCALE GENOMIC DNA]</scope>
    <source>
        <strain evidence="5">KCTC 42107</strain>
    </source>
</reference>
<dbReference type="PROSITE" id="PS00070">
    <property type="entry name" value="ALDEHYDE_DEHYDR_CYS"/>
    <property type="match status" value="1"/>
</dbReference>
<keyword evidence="2" id="KW-0560">Oxidoreductase</keyword>
<dbReference type="RefSeq" id="WP_379820920.1">
    <property type="nucleotide sequence ID" value="NZ_JBHUMD010000024.1"/>
</dbReference>
<dbReference type="Gene3D" id="3.40.309.10">
    <property type="entry name" value="Aldehyde Dehydrogenase, Chain A, domain 2"/>
    <property type="match status" value="1"/>
</dbReference>
<comment type="similarity">
    <text evidence="1">Belongs to the aldehyde dehydrogenase family.</text>
</comment>
<dbReference type="InterPro" id="IPR016160">
    <property type="entry name" value="Ald_DH_CS_CYS"/>
</dbReference>
<gene>
    <name evidence="4" type="ORF">ACFSR3_10490</name>
</gene>
<organism evidence="4 5">
    <name type="scientific">Flavobacterium suzhouense</name>
    <dbReference type="NCBI Taxonomy" id="1529638"/>
    <lineage>
        <taxon>Bacteria</taxon>
        <taxon>Pseudomonadati</taxon>
        <taxon>Bacteroidota</taxon>
        <taxon>Flavobacteriia</taxon>
        <taxon>Flavobacteriales</taxon>
        <taxon>Flavobacteriaceae</taxon>
        <taxon>Flavobacterium</taxon>
    </lineage>
</organism>
<evidence type="ECO:0000256" key="2">
    <source>
        <dbReference type="ARBA" id="ARBA00023002"/>
    </source>
</evidence>
<evidence type="ECO:0000313" key="4">
    <source>
        <dbReference type="EMBL" id="MFD2602484.1"/>
    </source>
</evidence>
<dbReference type="InterPro" id="IPR016162">
    <property type="entry name" value="Ald_DH_N"/>
</dbReference>
<dbReference type="Gene3D" id="3.40.605.10">
    <property type="entry name" value="Aldehyde Dehydrogenase, Chain A, domain 1"/>
    <property type="match status" value="1"/>
</dbReference>
<dbReference type="Pfam" id="PF00171">
    <property type="entry name" value="Aldedh"/>
    <property type="match status" value="1"/>
</dbReference>
<dbReference type="InterPro" id="IPR016161">
    <property type="entry name" value="Ald_DH/histidinol_DH"/>
</dbReference>
<name>A0ABW5NTY5_9FLAO</name>
<dbReference type="EMBL" id="JBHUMD010000024">
    <property type="protein sequence ID" value="MFD2602484.1"/>
    <property type="molecule type" value="Genomic_DNA"/>
</dbReference>
<comment type="caution">
    <text evidence="4">The sequence shown here is derived from an EMBL/GenBank/DDBJ whole genome shotgun (WGS) entry which is preliminary data.</text>
</comment>